<keyword evidence="1" id="KW-0732">Signal</keyword>
<feature type="chain" id="PRO_5011485716" evidence="1">
    <location>
        <begin position="24"/>
        <end position="248"/>
    </location>
</feature>
<evidence type="ECO:0000259" key="2">
    <source>
        <dbReference type="Pfam" id="PF07589"/>
    </source>
</evidence>
<name>A0A1H7KP41_9GAMM</name>
<dbReference type="Proteomes" id="UP000199297">
    <property type="component" value="Unassembled WGS sequence"/>
</dbReference>
<proteinExistence type="predicted"/>
<evidence type="ECO:0000256" key="1">
    <source>
        <dbReference type="SAM" id="SignalP"/>
    </source>
</evidence>
<organism evidence="3 4">
    <name type="scientific">Colwellia chukchiensis</name>
    <dbReference type="NCBI Taxonomy" id="641665"/>
    <lineage>
        <taxon>Bacteria</taxon>
        <taxon>Pseudomonadati</taxon>
        <taxon>Pseudomonadota</taxon>
        <taxon>Gammaproteobacteria</taxon>
        <taxon>Alteromonadales</taxon>
        <taxon>Colwelliaceae</taxon>
        <taxon>Colwellia</taxon>
    </lineage>
</organism>
<dbReference type="AlphaFoldDB" id="A0A1H7KP41"/>
<reference evidence="4" key="1">
    <citation type="submission" date="2016-10" db="EMBL/GenBank/DDBJ databases">
        <authorList>
            <person name="Varghese N."/>
            <person name="Submissions S."/>
        </authorList>
    </citation>
    <scope>NUCLEOTIDE SEQUENCE [LARGE SCALE GENOMIC DNA]</scope>
    <source>
        <strain evidence="4">CGMCC 1.9127</strain>
    </source>
</reference>
<sequence>MFKNIAIAIIVMFAISSSPFSKAAIISSFDVDTELTILSDFATSEFDAYFDGEFLDIAGLATGGVSGSGDFSSTLAALEAVVLSAYAEGAVTGSPGSVDGFYLSSGELFIENTGASILTGEVSFDIAMFASIFTDTVDEMALAFSGLFISYEIYDGVGNLVTEDILFDDFIEFDSSLDGTGGFNNSVSSLLTNNVRLAADESILYYFELDAFGFADTLRAPTTSVPEPSTLVIFALGLVALTLRRIKR</sequence>
<feature type="domain" description="Ice-binding protein C-terminal" evidence="2">
    <location>
        <begin position="224"/>
        <end position="245"/>
    </location>
</feature>
<keyword evidence="4" id="KW-1185">Reference proteome</keyword>
<feature type="signal peptide" evidence="1">
    <location>
        <begin position="1"/>
        <end position="23"/>
    </location>
</feature>
<dbReference type="EMBL" id="FOBI01000003">
    <property type="protein sequence ID" value="SEK88508.1"/>
    <property type="molecule type" value="Genomic_DNA"/>
</dbReference>
<protein>
    <submittedName>
        <fullName evidence="3">PEP-CTERM protein-sorting domain-containing protein</fullName>
    </submittedName>
</protein>
<dbReference type="RefSeq" id="WP_085284154.1">
    <property type="nucleotide sequence ID" value="NZ_FOBI01000003.1"/>
</dbReference>
<evidence type="ECO:0000313" key="4">
    <source>
        <dbReference type="Proteomes" id="UP000199297"/>
    </source>
</evidence>
<dbReference type="OrthoDB" id="6228960at2"/>
<dbReference type="STRING" id="641665.GCA_002104455_02584"/>
<dbReference type="NCBIfam" id="TIGR02595">
    <property type="entry name" value="PEP_CTERM"/>
    <property type="match status" value="1"/>
</dbReference>
<accession>A0A1H7KP41</accession>
<dbReference type="InterPro" id="IPR013424">
    <property type="entry name" value="Ice-binding_C"/>
</dbReference>
<evidence type="ECO:0000313" key="3">
    <source>
        <dbReference type="EMBL" id="SEK88508.1"/>
    </source>
</evidence>
<gene>
    <name evidence="3" type="ORF">SAMN05216262_103209</name>
</gene>
<dbReference type="Pfam" id="PF07589">
    <property type="entry name" value="PEP-CTERM"/>
    <property type="match status" value="1"/>
</dbReference>